<dbReference type="PRINTS" id="PR00477">
    <property type="entry name" value="PHGLYCKINASE"/>
</dbReference>
<feature type="binding site" evidence="9">
    <location>
        <position position="36"/>
    </location>
    <ligand>
        <name>substrate</name>
    </ligand>
</feature>
<dbReference type="InterPro" id="IPR001576">
    <property type="entry name" value="Phosphoglycerate_kinase"/>
</dbReference>
<dbReference type="GO" id="GO:0005829">
    <property type="term" value="C:cytosol"/>
    <property type="evidence" value="ECO:0007669"/>
    <property type="project" value="TreeGrafter"/>
</dbReference>
<evidence type="ECO:0000256" key="7">
    <source>
        <dbReference type="ARBA" id="ARBA00022777"/>
    </source>
</evidence>
<accession>A0A0D6B057</accession>
<keyword evidence="6 9" id="KW-0547">Nucleotide-binding</keyword>
<feature type="binding site" evidence="9 11">
    <location>
        <begin position="354"/>
        <end position="357"/>
    </location>
    <ligand>
        <name>ATP</name>
        <dbReference type="ChEBI" id="CHEBI:30616"/>
    </ligand>
</feature>
<dbReference type="KEGG" id="rsu:NHU_01394"/>
<comment type="subunit">
    <text evidence="3 9">Monomer.</text>
</comment>
<dbReference type="Proteomes" id="UP000064912">
    <property type="component" value="Chromosome"/>
</dbReference>
<feature type="binding site" evidence="9 10">
    <location>
        <begin position="21"/>
        <end position="23"/>
    </location>
    <ligand>
        <name>substrate</name>
    </ligand>
</feature>
<dbReference type="InterPro" id="IPR015824">
    <property type="entry name" value="Phosphoglycerate_kinase_N"/>
</dbReference>
<protein>
    <recommendedName>
        <fullName evidence="4 9">Phosphoglycerate kinase</fullName>
        <ecNumber evidence="4 9">2.7.2.3</ecNumber>
    </recommendedName>
</protein>
<evidence type="ECO:0000256" key="10">
    <source>
        <dbReference type="PIRSR" id="PIRSR000724-1"/>
    </source>
</evidence>
<reference evidence="13 14" key="1">
    <citation type="submission" date="2015-02" db="EMBL/GenBank/DDBJ databases">
        <title>Genome sequene of Rhodovulum sulfidophilum DSM 2351.</title>
        <authorList>
            <person name="Nagao N."/>
        </authorList>
    </citation>
    <scope>NUCLEOTIDE SEQUENCE [LARGE SCALE GENOMIC DNA]</scope>
    <source>
        <strain evidence="13 14">DSM 2351</strain>
    </source>
</reference>
<dbReference type="eggNOG" id="COG0126">
    <property type="taxonomic scope" value="Bacteria"/>
</dbReference>
<organism evidence="13 14">
    <name type="scientific">Rhodovulum sulfidophilum</name>
    <name type="common">Rhodobacter sulfidophilus</name>
    <dbReference type="NCBI Taxonomy" id="35806"/>
    <lineage>
        <taxon>Bacteria</taxon>
        <taxon>Pseudomonadati</taxon>
        <taxon>Pseudomonadota</taxon>
        <taxon>Alphaproteobacteria</taxon>
        <taxon>Rhodobacterales</taxon>
        <taxon>Paracoccaceae</taxon>
        <taxon>Rhodovulum</taxon>
    </lineage>
</organism>
<dbReference type="PATRIC" id="fig|35806.4.peg.1440"/>
<evidence type="ECO:0000256" key="11">
    <source>
        <dbReference type="PIRSR" id="PIRSR000724-2"/>
    </source>
</evidence>
<dbReference type="GO" id="GO:0006096">
    <property type="term" value="P:glycolytic process"/>
    <property type="evidence" value="ECO:0007669"/>
    <property type="project" value="UniProtKB-UniRule"/>
</dbReference>
<dbReference type="EC" id="2.7.2.3" evidence="4 9"/>
<dbReference type="InterPro" id="IPR036043">
    <property type="entry name" value="Phosphoglycerate_kinase_sf"/>
</dbReference>
<keyword evidence="5 9" id="KW-0808">Transferase</keyword>
<dbReference type="UniPathway" id="UPA00109">
    <property type="reaction ID" value="UER00185"/>
</dbReference>
<dbReference type="AlphaFoldDB" id="A0A0D6B057"/>
<keyword evidence="7 9" id="KW-0418">Kinase</keyword>
<evidence type="ECO:0000256" key="3">
    <source>
        <dbReference type="ARBA" id="ARBA00011245"/>
    </source>
</evidence>
<dbReference type="GO" id="GO:0043531">
    <property type="term" value="F:ADP binding"/>
    <property type="evidence" value="ECO:0007669"/>
    <property type="project" value="TreeGrafter"/>
</dbReference>
<dbReference type="GO" id="GO:0006094">
    <property type="term" value="P:gluconeogenesis"/>
    <property type="evidence" value="ECO:0007669"/>
    <property type="project" value="TreeGrafter"/>
</dbReference>
<comment type="catalytic activity">
    <reaction evidence="1 9 12">
        <text>(2R)-3-phosphoglycerate + ATP = (2R)-3-phospho-glyceroyl phosphate + ADP</text>
        <dbReference type="Rhea" id="RHEA:14801"/>
        <dbReference type="ChEBI" id="CHEBI:30616"/>
        <dbReference type="ChEBI" id="CHEBI:57604"/>
        <dbReference type="ChEBI" id="CHEBI:58272"/>
        <dbReference type="ChEBI" id="CHEBI:456216"/>
        <dbReference type="EC" id="2.7.2.3"/>
    </reaction>
</comment>
<dbReference type="PANTHER" id="PTHR11406:SF23">
    <property type="entry name" value="PHOSPHOGLYCERATE KINASE 1, CHLOROPLASTIC-RELATED"/>
    <property type="match status" value="1"/>
</dbReference>
<feature type="binding site" evidence="9">
    <location>
        <position position="118"/>
    </location>
    <ligand>
        <name>substrate</name>
    </ligand>
</feature>
<dbReference type="EMBL" id="AP014800">
    <property type="protein sequence ID" value="BAQ68553.1"/>
    <property type="molecule type" value="Genomic_DNA"/>
</dbReference>
<proteinExistence type="inferred from homology"/>
<feature type="binding site" evidence="10">
    <location>
        <position position="118"/>
    </location>
    <ligand>
        <name>(2R)-3-phosphoglycerate</name>
        <dbReference type="ChEBI" id="CHEBI:58272"/>
    </ligand>
</feature>
<feature type="binding site" evidence="10">
    <location>
        <position position="36"/>
    </location>
    <ligand>
        <name>(2R)-3-phosphoglycerate</name>
        <dbReference type="ChEBI" id="CHEBI:58272"/>
    </ligand>
</feature>
<evidence type="ECO:0000256" key="12">
    <source>
        <dbReference type="RuleBase" id="RU000532"/>
    </source>
</evidence>
<evidence type="ECO:0000256" key="4">
    <source>
        <dbReference type="ARBA" id="ARBA00013061"/>
    </source>
</evidence>
<dbReference type="Gene3D" id="3.40.50.1260">
    <property type="entry name" value="Phosphoglycerate kinase, N-terminal domain"/>
    <property type="match status" value="2"/>
</dbReference>
<name>A0A0D6B057_RHOSU</name>
<keyword evidence="8 9" id="KW-0067">ATP-binding</keyword>
<gene>
    <name evidence="9 13" type="primary">pgk</name>
    <name evidence="13" type="ORF">NHU_01394</name>
</gene>
<comment type="caution">
    <text evidence="9">Lacks conserved residue(s) required for the propagation of feature annotation.</text>
</comment>
<evidence type="ECO:0000256" key="6">
    <source>
        <dbReference type="ARBA" id="ARBA00022741"/>
    </source>
</evidence>
<dbReference type="SUPFAM" id="SSF53748">
    <property type="entry name" value="Phosphoglycerate kinase"/>
    <property type="match status" value="1"/>
</dbReference>
<dbReference type="PIRSF" id="PIRSF000724">
    <property type="entry name" value="Pgk"/>
    <property type="match status" value="1"/>
</dbReference>
<evidence type="ECO:0000256" key="5">
    <source>
        <dbReference type="ARBA" id="ARBA00022679"/>
    </source>
</evidence>
<feature type="binding site" evidence="10">
    <location>
        <position position="151"/>
    </location>
    <ligand>
        <name>(2R)-3-phosphoglycerate</name>
        <dbReference type="ChEBI" id="CHEBI:58272"/>
    </ligand>
</feature>
<dbReference type="GO" id="GO:0005524">
    <property type="term" value="F:ATP binding"/>
    <property type="evidence" value="ECO:0007669"/>
    <property type="project" value="UniProtKB-KW"/>
</dbReference>
<evidence type="ECO:0000313" key="14">
    <source>
        <dbReference type="Proteomes" id="UP000064912"/>
    </source>
</evidence>
<comment type="similarity">
    <text evidence="2 9 12">Belongs to the phosphoglycerate kinase family.</text>
</comment>
<comment type="subcellular location">
    <subcellularLocation>
        <location evidence="9">Cytoplasm</location>
    </subcellularLocation>
</comment>
<evidence type="ECO:0000256" key="8">
    <source>
        <dbReference type="ARBA" id="ARBA00022840"/>
    </source>
</evidence>
<evidence type="ECO:0000256" key="1">
    <source>
        <dbReference type="ARBA" id="ARBA00000642"/>
    </source>
</evidence>
<comment type="pathway">
    <text evidence="9">Carbohydrate degradation; glycolysis; pyruvate from D-glyceraldehyde 3-phosphate: step 2/5.</text>
</comment>
<feature type="binding site" evidence="9">
    <location>
        <position position="151"/>
    </location>
    <ligand>
        <name>substrate</name>
    </ligand>
</feature>
<dbReference type="PANTHER" id="PTHR11406">
    <property type="entry name" value="PHOSPHOGLYCERATE KINASE"/>
    <property type="match status" value="1"/>
</dbReference>
<keyword evidence="9" id="KW-0324">Glycolysis</keyword>
<dbReference type="GO" id="GO:0004618">
    <property type="term" value="F:phosphoglycerate kinase activity"/>
    <property type="evidence" value="ECO:0007669"/>
    <property type="project" value="UniProtKB-UniRule"/>
</dbReference>
<evidence type="ECO:0000313" key="13">
    <source>
        <dbReference type="EMBL" id="BAQ68553.1"/>
    </source>
</evidence>
<feature type="binding site" evidence="9 11">
    <location>
        <position position="324"/>
    </location>
    <ligand>
        <name>ATP</name>
        <dbReference type="ChEBI" id="CHEBI:30616"/>
    </ligand>
</feature>
<dbReference type="Pfam" id="PF00162">
    <property type="entry name" value="PGK"/>
    <property type="match status" value="1"/>
</dbReference>
<sequence length="402" mass="42389">MAGLPLTSLDVAGRRLAVRADLNVPLGPAGVTDATRITRFASGMKPLLARGARLVVLSHLGRPGGEMTPALTLERVQGALADALEAPVRFVDTCAGPMAERLGQDLAPGEVLLCENLRFERGEERNDPRLGAELARLGDIYVNDAFSCCHRLHASTTAAVDAAGQVAAGPLLLEELAQLGRALDAPPSPSVALMGGQSMTERLGLMKRLVRRVGTILLGGGLANSFLFARGYSIGRSFCEPELADDILEIAALAEVAGCRIVMPRDFVVDGLQHAGGHAYPVPLGGIRPNRRVYDLGPDTVELYRGILRSARTIVWNGPLGTCETPPFDAATRALAETVAEQTRAGLCVSVAGGGDTLVALNRSGHAHDFTYVSTAGGAFLEWLEGRPLPGLEALERAKRAD</sequence>
<keyword evidence="9" id="KW-0963">Cytoplasm</keyword>
<feature type="binding site" evidence="9 10">
    <location>
        <begin position="59"/>
        <end position="62"/>
    </location>
    <ligand>
        <name>substrate</name>
    </ligand>
</feature>
<evidence type="ECO:0000256" key="9">
    <source>
        <dbReference type="HAMAP-Rule" id="MF_00145"/>
    </source>
</evidence>
<dbReference type="HAMAP" id="MF_00145">
    <property type="entry name" value="Phosphoglyc_kinase"/>
    <property type="match status" value="1"/>
</dbReference>
<evidence type="ECO:0000256" key="2">
    <source>
        <dbReference type="ARBA" id="ARBA00008982"/>
    </source>
</evidence>